<gene>
    <name evidence="4" type="ORF">H1D41_17340</name>
</gene>
<sequence>MSGLGYLHGIESLLNIKGGRPVQTLPSSIVARVGTAPDADNNKFPLNEPIAMIGDGSLLEDLGTTGTLPDAYSQQFKEHGSTTSVMIRVEEGADFDATLANIIGTAGAQTGIHALRAAQSETGLVPRIFDVPGFTSQRVANSRNPVVAELMGFATRNRGWIIADGPNTTKEDAVQYAQDWGSPRVFVVDPGVKIRLNGLDVVRPASPSVTGLMCRVDQEKGFHHSISNHELFGITGTARPIEFLMGERNCEANYLNEHRVATIIRDGGYKLWGNESTSSEPLTKFLAVQRTQDLVMDSVAAAHKWAIDKPFSVQAILDIAETVNGYLRQLKARGVTLGGKVWIDPTLNTKESWVNGDLFVSYDAEPPAPMQHIIFQFNRNTGYYAELADDAVAEVARLSNQ</sequence>
<organism evidence="4 5">
    <name type="scientific">Halocynthiibacter styelae</name>
    <dbReference type="NCBI Taxonomy" id="2761955"/>
    <lineage>
        <taxon>Bacteria</taxon>
        <taxon>Pseudomonadati</taxon>
        <taxon>Pseudomonadota</taxon>
        <taxon>Alphaproteobacteria</taxon>
        <taxon>Rhodobacterales</taxon>
        <taxon>Paracoccaceae</taxon>
        <taxon>Halocynthiibacter</taxon>
    </lineage>
</organism>
<dbReference type="RefSeq" id="WP_228850112.1">
    <property type="nucleotide sequence ID" value="NZ_JADCKQ010000019.1"/>
</dbReference>
<dbReference type="Pfam" id="PF04984">
    <property type="entry name" value="Phage_sheath_1"/>
    <property type="match status" value="1"/>
</dbReference>
<feature type="domain" description="Tail sheath protein C-terminal" evidence="3">
    <location>
        <begin position="280"/>
        <end position="378"/>
    </location>
</feature>
<dbReference type="Proteomes" id="UP000640583">
    <property type="component" value="Unassembled WGS sequence"/>
</dbReference>
<evidence type="ECO:0000313" key="5">
    <source>
        <dbReference type="Proteomes" id="UP000640583"/>
    </source>
</evidence>
<dbReference type="EMBL" id="JADCKQ010000019">
    <property type="protein sequence ID" value="MBI1495410.1"/>
    <property type="molecule type" value="Genomic_DNA"/>
</dbReference>
<evidence type="ECO:0000313" key="4">
    <source>
        <dbReference type="EMBL" id="MBI1495410.1"/>
    </source>
</evidence>
<dbReference type="Pfam" id="PF17482">
    <property type="entry name" value="Phage_sheath_1C"/>
    <property type="match status" value="1"/>
</dbReference>
<evidence type="ECO:0000259" key="2">
    <source>
        <dbReference type="Pfam" id="PF04984"/>
    </source>
</evidence>
<keyword evidence="5" id="KW-1185">Reference proteome</keyword>
<dbReference type="AlphaFoldDB" id="A0A8J7LLI0"/>
<dbReference type="PANTHER" id="PTHR35861:SF1">
    <property type="entry name" value="PHAGE TAIL SHEATH PROTEIN"/>
    <property type="match status" value="1"/>
</dbReference>
<comment type="similarity">
    <text evidence="1">Belongs to the myoviridae tail sheath protein family.</text>
</comment>
<protein>
    <submittedName>
        <fullName evidence="4">Phage tail sheath subtilisin-like domain-containing protein</fullName>
    </submittedName>
</protein>
<accession>A0A8J7LLI0</accession>
<dbReference type="InterPro" id="IPR052042">
    <property type="entry name" value="Tail_sheath_structural"/>
</dbReference>
<dbReference type="PANTHER" id="PTHR35861">
    <property type="match status" value="1"/>
</dbReference>
<evidence type="ECO:0000259" key="3">
    <source>
        <dbReference type="Pfam" id="PF17482"/>
    </source>
</evidence>
<dbReference type="InterPro" id="IPR020287">
    <property type="entry name" value="Tail_sheath_C"/>
</dbReference>
<proteinExistence type="inferred from homology"/>
<name>A0A8J7LLI0_9RHOB</name>
<comment type="caution">
    <text evidence="4">The sequence shown here is derived from an EMBL/GenBank/DDBJ whole genome shotgun (WGS) entry which is preliminary data.</text>
</comment>
<dbReference type="InterPro" id="IPR035089">
    <property type="entry name" value="Phage_sheath_subtilisin"/>
</dbReference>
<evidence type="ECO:0000256" key="1">
    <source>
        <dbReference type="ARBA" id="ARBA00008005"/>
    </source>
</evidence>
<reference evidence="4" key="1">
    <citation type="submission" date="2020-10" db="EMBL/GenBank/DDBJ databases">
        <title>Paenihalocynthiibacter styelae gen. nov., sp. nov., isolated from stalked sea squirt Styela clava.</title>
        <authorList>
            <person name="Kim Y.-O."/>
            <person name="Yoon J.-H."/>
        </authorList>
    </citation>
    <scope>NUCLEOTIDE SEQUENCE</scope>
    <source>
        <strain evidence="4">MYP1-1</strain>
    </source>
</reference>
<feature type="domain" description="Tail sheath protein subtilisin-like" evidence="2">
    <location>
        <begin position="108"/>
        <end position="274"/>
    </location>
</feature>